<dbReference type="HAMAP" id="MF_00338">
    <property type="entry name" value="UPF0145"/>
    <property type="match status" value="1"/>
</dbReference>
<dbReference type="Pfam" id="PF01906">
    <property type="entry name" value="YbjQ_1"/>
    <property type="match status" value="1"/>
</dbReference>
<dbReference type="Gene3D" id="3.30.110.70">
    <property type="entry name" value="Hypothetical protein apc22750. Chain B"/>
    <property type="match status" value="1"/>
</dbReference>
<dbReference type="InterPro" id="IPR002765">
    <property type="entry name" value="UPF0145_YbjQ-like"/>
</dbReference>
<name>A0ABV3GT52_MICGL</name>
<dbReference type="SUPFAM" id="SSF117782">
    <property type="entry name" value="YbjQ-like"/>
    <property type="match status" value="1"/>
</dbReference>
<evidence type="ECO:0000313" key="3">
    <source>
        <dbReference type="EMBL" id="MEV0974596.1"/>
    </source>
</evidence>
<accession>A0ABV3GT52</accession>
<sequence length="114" mass="12061">MTEKASPILVTTEHVPHLEIVKVLGIVMGVTVRTRNLGAQMAAGLRTIIGGEMTAVVESLTASRELAMDRLAANACLLGADAVIGVRLVTSELGDIWTEFCAYGTAVQVRKTLP</sequence>
<protein>
    <recommendedName>
        <fullName evidence="2">UPF0145 protein AB0I59_38905</fullName>
    </recommendedName>
</protein>
<gene>
    <name evidence="3" type="ORF">AB0I59_38905</name>
</gene>
<comment type="caution">
    <text evidence="3">The sequence shown here is derived from an EMBL/GenBank/DDBJ whole genome shotgun (WGS) entry which is preliminary data.</text>
</comment>
<dbReference type="EMBL" id="JBFALK010000032">
    <property type="protein sequence ID" value="MEV0974596.1"/>
    <property type="molecule type" value="Genomic_DNA"/>
</dbReference>
<evidence type="ECO:0000313" key="4">
    <source>
        <dbReference type="Proteomes" id="UP001551675"/>
    </source>
</evidence>
<dbReference type="RefSeq" id="WP_228644531.1">
    <property type="nucleotide sequence ID" value="NZ_JBFALK010000032.1"/>
</dbReference>
<dbReference type="PANTHER" id="PTHR34068">
    <property type="entry name" value="UPF0145 PROTEIN YBJQ"/>
    <property type="match status" value="1"/>
</dbReference>
<reference evidence="3 4" key="1">
    <citation type="submission" date="2024-06" db="EMBL/GenBank/DDBJ databases">
        <title>The Natural Products Discovery Center: Release of the First 8490 Sequenced Strains for Exploring Actinobacteria Biosynthetic Diversity.</title>
        <authorList>
            <person name="Kalkreuter E."/>
            <person name="Kautsar S.A."/>
            <person name="Yang D."/>
            <person name="Bader C.D."/>
            <person name="Teijaro C.N."/>
            <person name="Fluegel L."/>
            <person name="Davis C.M."/>
            <person name="Simpson J.R."/>
            <person name="Lauterbach L."/>
            <person name="Steele A.D."/>
            <person name="Gui C."/>
            <person name="Meng S."/>
            <person name="Li G."/>
            <person name="Viehrig K."/>
            <person name="Ye F."/>
            <person name="Su P."/>
            <person name="Kiefer A.F."/>
            <person name="Nichols A."/>
            <person name="Cepeda A.J."/>
            <person name="Yan W."/>
            <person name="Fan B."/>
            <person name="Jiang Y."/>
            <person name="Adhikari A."/>
            <person name="Zheng C.-J."/>
            <person name="Schuster L."/>
            <person name="Cowan T.M."/>
            <person name="Smanski M.J."/>
            <person name="Chevrette M.G."/>
            <person name="De Carvalho L.P.S."/>
            <person name="Shen B."/>
        </authorList>
    </citation>
    <scope>NUCLEOTIDE SEQUENCE [LARGE SCALE GENOMIC DNA]</scope>
    <source>
        <strain evidence="3 4">NPDC050100</strain>
    </source>
</reference>
<organism evidence="3 4">
    <name type="scientific">Microtetraspora glauca</name>
    <dbReference type="NCBI Taxonomy" id="1996"/>
    <lineage>
        <taxon>Bacteria</taxon>
        <taxon>Bacillati</taxon>
        <taxon>Actinomycetota</taxon>
        <taxon>Actinomycetes</taxon>
        <taxon>Streptosporangiales</taxon>
        <taxon>Streptosporangiaceae</taxon>
        <taxon>Microtetraspora</taxon>
    </lineage>
</organism>
<dbReference type="InterPro" id="IPR035439">
    <property type="entry name" value="UPF0145_dom_sf"/>
</dbReference>
<proteinExistence type="inferred from homology"/>
<keyword evidence="4" id="KW-1185">Reference proteome</keyword>
<comment type="similarity">
    <text evidence="1 2">Belongs to the UPF0145 family.</text>
</comment>
<evidence type="ECO:0000256" key="1">
    <source>
        <dbReference type="ARBA" id="ARBA00010751"/>
    </source>
</evidence>
<evidence type="ECO:0000256" key="2">
    <source>
        <dbReference type="HAMAP-Rule" id="MF_00338"/>
    </source>
</evidence>
<dbReference type="Proteomes" id="UP001551675">
    <property type="component" value="Unassembled WGS sequence"/>
</dbReference>
<dbReference type="PANTHER" id="PTHR34068:SF2">
    <property type="entry name" value="UPF0145 PROTEIN SCO3412"/>
    <property type="match status" value="1"/>
</dbReference>